<proteinExistence type="evidence at transcript level"/>
<feature type="region of interest" description="Disordered" evidence="1">
    <location>
        <begin position="18"/>
        <end position="126"/>
    </location>
</feature>
<dbReference type="AlphaFoldDB" id="V5IIP5"/>
<evidence type="ECO:0000313" key="3">
    <source>
        <dbReference type="EMBL" id="JAB81641.1"/>
    </source>
</evidence>
<sequence length="126" mass="12338">MKETLVAICFLLAIAHAMGGSSGGSGAFEFEEETVNGTASGRNQGPLKGKEDEAPGESGQAGPPSPPGGRNQGPLKGKEDEAPGESGQAGPPSPPGGRNQGPLKGKEDEAPGESGQAGPPSPPGGR</sequence>
<feature type="signal peptide" evidence="2">
    <location>
        <begin position="1"/>
        <end position="19"/>
    </location>
</feature>
<evidence type="ECO:0000256" key="1">
    <source>
        <dbReference type="SAM" id="MobiDB-lite"/>
    </source>
</evidence>
<dbReference type="EMBL" id="GANP01002827">
    <property type="protein sequence ID" value="JAB81641.1"/>
    <property type="molecule type" value="mRNA"/>
</dbReference>
<feature type="chain" id="PRO_5004737302" evidence="2">
    <location>
        <begin position="20"/>
        <end position="126"/>
    </location>
</feature>
<keyword evidence="2" id="KW-0732">Signal</keyword>
<reference evidence="3" key="1">
    <citation type="journal article" date="2015" name="Sci. Rep.">
        <title>Tissue- and time-dependent transcription in Ixodes ricinus salivary glands and midguts when blood feeding on the vertebrate host.</title>
        <authorList>
            <person name="Kotsyfakis M."/>
            <person name="Schwarz A."/>
            <person name="Erhart J."/>
            <person name="Ribeiro J.M."/>
        </authorList>
    </citation>
    <scope>NUCLEOTIDE SEQUENCE</scope>
    <source>
        <tissue evidence="3">Salivary gland and midgut</tissue>
    </source>
</reference>
<name>V5IIP5_IXORI</name>
<accession>V5IIP5</accession>
<evidence type="ECO:0000256" key="2">
    <source>
        <dbReference type="SAM" id="SignalP"/>
    </source>
</evidence>
<organism evidence="3">
    <name type="scientific">Ixodes ricinus</name>
    <name type="common">Common tick</name>
    <name type="synonym">Acarus ricinus</name>
    <dbReference type="NCBI Taxonomy" id="34613"/>
    <lineage>
        <taxon>Eukaryota</taxon>
        <taxon>Metazoa</taxon>
        <taxon>Ecdysozoa</taxon>
        <taxon>Arthropoda</taxon>
        <taxon>Chelicerata</taxon>
        <taxon>Arachnida</taxon>
        <taxon>Acari</taxon>
        <taxon>Parasitiformes</taxon>
        <taxon>Ixodida</taxon>
        <taxon>Ixodoidea</taxon>
        <taxon>Ixodidae</taxon>
        <taxon>Ixodinae</taxon>
        <taxon>Ixodes</taxon>
    </lineage>
</organism>
<protein>
    <submittedName>
        <fullName evidence="3">Putative glomerular basement membrane development</fullName>
    </submittedName>
</protein>